<dbReference type="SUPFAM" id="SSF52540">
    <property type="entry name" value="P-loop containing nucleoside triphosphate hydrolases"/>
    <property type="match status" value="1"/>
</dbReference>
<evidence type="ECO:0000256" key="1">
    <source>
        <dbReference type="SAM" id="Coils"/>
    </source>
</evidence>
<proteinExistence type="predicted"/>
<protein>
    <recommendedName>
        <fullName evidence="4">Dynamin family protein</fullName>
    </recommendedName>
</protein>
<evidence type="ECO:0000313" key="3">
    <source>
        <dbReference type="Proteomes" id="UP000637074"/>
    </source>
</evidence>
<dbReference type="InterPro" id="IPR027417">
    <property type="entry name" value="P-loop_NTPase"/>
</dbReference>
<sequence>MLNTNYAYLVESLYNKIKVMLSEYRAFDPKVTNSEKGKALLEGLKKIHNKLAFIALTNDKQLLTITGEQGSGKTTLVNRLYEMEPGYLPENDSRGEQLPVLITEKKGLMQPECYVVKLDIQNGTYTIVKQKISKKEFFNIALEPSGEIWLELEVPYKLLKSENKSIILLPGFEKDKGHISQQLLDHILYMSSSSLVVFSKDTFARESSANAIRKVKRVFKDVEPIYVLSFGDVNQEENETIKHQVIDEFDVDPKQVIVTGDPNDYKEPWMELLKDSINQFGYLTEELDEKKQEVLLGITDDILEAMEELTERLDHYEERTLTKSLVEDSKERGLIAQFQKLYEKHLTEVKNDIMRSLSYRKEPATRSFNQYVSENINLKSNIKKFFVSSDLEESIKFERKIEEAWEDASGISSTEDIAVVLTHSIESLEENVERSAERKRALFSDNPASLESGQEEKKHLLINAENEKQELSPTVQQSFDTINKFFKADPENELVTLDEAELKSLVLIGSMLGRQSFVGAEIIEAAAQIDYNREGILAENREKLEQSLLKSRNELEALQNKLDLTSSKTKAILSSIPIILGVDVAMDGDFDLLTGAAAALAQVGITVSPGALLSVIGIGLIGVKAVEMIHRQALQNNERKINMANAGRRIIDELPEMHADSFCHVLRNIYEKMEERIREQHEWKRAAIGYDQDLMRLQYQANSILKTNKQLIKEVMKHEHRFAY</sequence>
<feature type="coiled-coil region" evidence="1">
    <location>
        <begin position="425"/>
        <end position="470"/>
    </location>
</feature>
<feature type="coiled-coil region" evidence="1">
    <location>
        <begin position="541"/>
        <end position="568"/>
    </location>
</feature>
<gene>
    <name evidence="2" type="ORF">AM1BK_33650</name>
</gene>
<name>A0ABQ3N8G2_9BACI</name>
<evidence type="ECO:0008006" key="4">
    <source>
        <dbReference type="Google" id="ProtNLM"/>
    </source>
</evidence>
<reference evidence="2 3" key="1">
    <citation type="journal article" date="2022" name="Int. J. Syst. Evol. Microbiol.">
        <title>Neobacillus kokaensis sp. nov., isolated from soil.</title>
        <authorList>
            <person name="Yuki K."/>
            <person name="Matsubara H."/>
            <person name="Yamaguchi S."/>
        </authorList>
    </citation>
    <scope>NUCLEOTIDE SEQUENCE [LARGE SCALE GENOMIC DNA]</scope>
    <source>
        <strain evidence="2 3">LOB 377</strain>
    </source>
</reference>
<keyword evidence="1" id="KW-0175">Coiled coil</keyword>
<dbReference type="EMBL" id="BNDS01000015">
    <property type="protein sequence ID" value="GHH99822.1"/>
    <property type="molecule type" value="Genomic_DNA"/>
</dbReference>
<comment type="caution">
    <text evidence="2">The sequence shown here is derived from an EMBL/GenBank/DDBJ whole genome shotgun (WGS) entry which is preliminary data.</text>
</comment>
<organism evidence="2 3">
    <name type="scientific">Neobacillus kokaensis</name>
    <dbReference type="NCBI Taxonomy" id="2759023"/>
    <lineage>
        <taxon>Bacteria</taxon>
        <taxon>Bacillati</taxon>
        <taxon>Bacillota</taxon>
        <taxon>Bacilli</taxon>
        <taxon>Bacillales</taxon>
        <taxon>Bacillaceae</taxon>
        <taxon>Neobacillus</taxon>
    </lineage>
</organism>
<evidence type="ECO:0000313" key="2">
    <source>
        <dbReference type="EMBL" id="GHH99822.1"/>
    </source>
</evidence>
<accession>A0ABQ3N8G2</accession>
<dbReference type="Proteomes" id="UP000637074">
    <property type="component" value="Unassembled WGS sequence"/>
</dbReference>
<keyword evidence="3" id="KW-1185">Reference proteome</keyword>
<dbReference type="RefSeq" id="WP_191274747.1">
    <property type="nucleotide sequence ID" value="NZ_BNDS01000015.1"/>
</dbReference>